<dbReference type="EMBL" id="JALLKP010000001">
    <property type="protein sequence ID" value="KAK2197476.1"/>
    <property type="molecule type" value="Genomic_DNA"/>
</dbReference>
<dbReference type="GeneID" id="94334774"/>
<dbReference type="SUPFAM" id="SSF81383">
    <property type="entry name" value="F-box domain"/>
    <property type="match status" value="1"/>
</dbReference>
<dbReference type="RefSeq" id="XP_067804318.1">
    <property type="nucleotide sequence ID" value="XM_067945527.1"/>
</dbReference>
<evidence type="ECO:0000259" key="1">
    <source>
        <dbReference type="Pfam" id="PF00646"/>
    </source>
</evidence>
<dbReference type="InterPro" id="IPR001810">
    <property type="entry name" value="F-box_dom"/>
</dbReference>
<dbReference type="InterPro" id="IPR036047">
    <property type="entry name" value="F-box-like_dom_sf"/>
</dbReference>
<dbReference type="Pfam" id="PF00646">
    <property type="entry name" value="F-box"/>
    <property type="match status" value="1"/>
</dbReference>
<name>A0AAD9PM80_9APIC</name>
<evidence type="ECO:0000313" key="3">
    <source>
        <dbReference type="Proteomes" id="UP001214638"/>
    </source>
</evidence>
<dbReference type="KEGG" id="bdw:94334774"/>
<dbReference type="AlphaFoldDB" id="A0AAD9PM80"/>
<gene>
    <name evidence="2" type="ORF">BdWA1_000476</name>
</gene>
<sequence length="331" mass="37808">MNSTYENLFISGASIRSILHRVHRKCCAWEQEKGACLKPKETQTNTQKALDLSFVVANVLKYLPFHDRQRLRLVSQAWNDSRHFHQFWQEVDLRFVDLKRRPLPVYKLDRFISTLKTLDICVEQIKDLISLIHDCTRVPTSGEVACDISALLGTLPKLQHVHISQYYSGDHSIRSRVNPVLWNLPQVFHNGNDELKTLLVDCGFWCGHLPKLAPFMKSVECLVLCRVENSTHCSWDSENAVSSSLIAELLEHIPPNQLKAIQIGTTIPRSNASQKLCIPPVSSVKRHERLEYASKQMNVSISDLEPGDEIISVLLKNHSQSLEYLIVSCKY</sequence>
<organism evidence="2 3">
    <name type="scientific">Babesia duncani</name>
    <dbReference type="NCBI Taxonomy" id="323732"/>
    <lineage>
        <taxon>Eukaryota</taxon>
        <taxon>Sar</taxon>
        <taxon>Alveolata</taxon>
        <taxon>Apicomplexa</taxon>
        <taxon>Aconoidasida</taxon>
        <taxon>Piroplasmida</taxon>
        <taxon>Babesiidae</taxon>
        <taxon>Babesia</taxon>
    </lineage>
</organism>
<accession>A0AAD9PM80</accession>
<reference evidence="2" key="1">
    <citation type="journal article" date="2023" name="Nat. Microbiol.">
        <title>Babesia duncani multi-omics identifies virulence factors and drug targets.</title>
        <authorList>
            <person name="Singh P."/>
            <person name="Lonardi S."/>
            <person name="Liang Q."/>
            <person name="Vydyam P."/>
            <person name="Khabirova E."/>
            <person name="Fang T."/>
            <person name="Gihaz S."/>
            <person name="Thekkiniath J."/>
            <person name="Munshi M."/>
            <person name="Abel S."/>
            <person name="Ciampossin L."/>
            <person name="Batugedara G."/>
            <person name="Gupta M."/>
            <person name="Lu X.M."/>
            <person name="Lenz T."/>
            <person name="Chakravarty S."/>
            <person name="Cornillot E."/>
            <person name="Hu Y."/>
            <person name="Ma W."/>
            <person name="Gonzalez L.M."/>
            <person name="Sanchez S."/>
            <person name="Estrada K."/>
            <person name="Sanchez-Flores A."/>
            <person name="Montero E."/>
            <person name="Harb O.S."/>
            <person name="Le Roch K.G."/>
            <person name="Mamoun C.B."/>
        </authorList>
    </citation>
    <scope>NUCLEOTIDE SEQUENCE</scope>
    <source>
        <strain evidence="2">WA1</strain>
    </source>
</reference>
<protein>
    <submittedName>
        <fullName evidence="2">Bifunctional F-box domain/F-box-like domain superfamily</fullName>
    </submittedName>
</protein>
<evidence type="ECO:0000313" key="2">
    <source>
        <dbReference type="EMBL" id="KAK2197476.1"/>
    </source>
</evidence>
<comment type="caution">
    <text evidence="2">The sequence shown here is derived from an EMBL/GenBank/DDBJ whole genome shotgun (WGS) entry which is preliminary data.</text>
</comment>
<dbReference type="Proteomes" id="UP001214638">
    <property type="component" value="Unassembled WGS sequence"/>
</dbReference>
<proteinExistence type="predicted"/>
<feature type="domain" description="F-box" evidence="1">
    <location>
        <begin position="55"/>
        <end position="80"/>
    </location>
</feature>
<keyword evidence="3" id="KW-1185">Reference proteome</keyword>